<dbReference type="RefSeq" id="WP_198126471.1">
    <property type="nucleotide sequence ID" value="NZ_JAECZC010000048.1"/>
</dbReference>
<protein>
    <submittedName>
        <fullName evidence="2">Cupin domain-containing protein</fullName>
    </submittedName>
</protein>
<gene>
    <name evidence="2" type="ORF">I8748_21030</name>
</gene>
<dbReference type="Pfam" id="PF07883">
    <property type="entry name" value="Cupin_2"/>
    <property type="match status" value="1"/>
</dbReference>
<dbReference type="InterPro" id="IPR013096">
    <property type="entry name" value="Cupin_2"/>
</dbReference>
<organism evidence="2 3">
    <name type="scientific">Amazonocrinis nigriterrae CENA67</name>
    <dbReference type="NCBI Taxonomy" id="2794033"/>
    <lineage>
        <taxon>Bacteria</taxon>
        <taxon>Bacillati</taxon>
        <taxon>Cyanobacteriota</taxon>
        <taxon>Cyanophyceae</taxon>
        <taxon>Nostocales</taxon>
        <taxon>Nostocaceae</taxon>
        <taxon>Amazonocrinis</taxon>
        <taxon>Amazonocrinis nigriterrae</taxon>
    </lineage>
</organism>
<dbReference type="PANTHER" id="PTHR43346">
    <property type="entry name" value="LIGAND BINDING DOMAIN PROTEIN, PUTATIVE (AFU_ORTHOLOGUE AFUA_6G14370)-RELATED"/>
    <property type="match status" value="1"/>
</dbReference>
<dbReference type="Gene3D" id="2.60.120.10">
    <property type="entry name" value="Jelly Rolls"/>
    <property type="match status" value="1"/>
</dbReference>
<keyword evidence="3" id="KW-1185">Reference proteome</keyword>
<feature type="domain" description="Cupin type-2" evidence="1">
    <location>
        <begin position="33"/>
        <end position="99"/>
    </location>
</feature>
<dbReference type="SUPFAM" id="SSF51182">
    <property type="entry name" value="RmlC-like cupins"/>
    <property type="match status" value="1"/>
</dbReference>
<sequence>MINKETAEHYLWGNNCHGWYLVKQPHLSVIQELMPPGTFEVRHYHLRSRQFFFILSGKATLEINGLRQVLSQHQGVEVSPNVPHQIFNEGDCDLEFLVISQPPSHGDRILIS</sequence>
<name>A0A8J7L9N6_9NOST</name>
<dbReference type="Proteomes" id="UP000632766">
    <property type="component" value="Unassembled WGS sequence"/>
</dbReference>
<dbReference type="InterPro" id="IPR014710">
    <property type="entry name" value="RmlC-like_jellyroll"/>
</dbReference>
<dbReference type="AlphaFoldDB" id="A0A8J7L9N6"/>
<evidence type="ECO:0000313" key="3">
    <source>
        <dbReference type="Proteomes" id="UP000632766"/>
    </source>
</evidence>
<dbReference type="InterPro" id="IPR011051">
    <property type="entry name" value="RmlC_Cupin_sf"/>
</dbReference>
<dbReference type="PANTHER" id="PTHR43346:SF1">
    <property type="entry name" value="QUERCETIN 2,3-DIOXYGENASE-RELATED"/>
    <property type="match status" value="1"/>
</dbReference>
<proteinExistence type="predicted"/>
<evidence type="ECO:0000313" key="2">
    <source>
        <dbReference type="EMBL" id="MBH8564638.1"/>
    </source>
</evidence>
<evidence type="ECO:0000259" key="1">
    <source>
        <dbReference type="Pfam" id="PF07883"/>
    </source>
</evidence>
<dbReference type="InterPro" id="IPR052538">
    <property type="entry name" value="Flavonoid_dioxygenase-like"/>
</dbReference>
<comment type="caution">
    <text evidence="2">The sequence shown here is derived from an EMBL/GenBank/DDBJ whole genome shotgun (WGS) entry which is preliminary data.</text>
</comment>
<accession>A0A8J7L9N6</accession>
<reference evidence="2 3" key="1">
    <citation type="journal article" date="2021" name="Int. J. Syst. Evol. Microbiol.">
        <title>Amazonocrinis nigriterrae gen. nov., sp. nov., Atlanticothrix silvestris gen. nov., sp. nov. and Dendronalium phyllosphericum gen. nov., sp. nov., nostocacean cyanobacteria from Brazilian environments.</title>
        <authorList>
            <person name="Alvarenga D.O."/>
            <person name="Andreote A.P.D."/>
            <person name="Branco L.H.Z."/>
            <person name="Delbaje E."/>
            <person name="Cruz R.B."/>
            <person name="Varani A.M."/>
            <person name="Fiore M.F."/>
        </authorList>
    </citation>
    <scope>NUCLEOTIDE SEQUENCE [LARGE SCALE GENOMIC DNA]</scope>
    <source>
        <strain evidence="2 3">CENA67</strain>
    </source>
</reference>
<dbReference type="EMBL" id="JAECZC010000048">
    <property type="protein sequence ID" value="MBH8564638.1"/>
    <property type="molecule type" value="Genomic_DNA"/>
</dbReference>